<keyword evidence="1" id="KW-0732">Signal</keyword>
<evidence type="ECO:0000256" key="1">
    <source>
        <dbReference type="SAM" id="SignalP"/>
    </source>
</evidence>
<protein>
    <submittedName>
        <fullName evidence="2">Uncharacterized protein</fullName>
    </submittedName>
</protein>
<dbReference type="Proteomes" id="UP001623290">
    <property type="component" value="Chromosome"/>
</dbReference>
<reference evidence="2 3" key="1">
    <citation type="submission" date="2023-09" db="EMBL/GenBank/DDBJ databases">
        <title>Thioclava shenzhenensis sp. nov., a multidrug resistant bacteria-antagonizing species isolated from coastal seawater.</title>
        <authorList>
            <person name="Long M."/>
        </authorList>
    </citation>
    <scope>NUCLEOTIDE SEQUENCE [LARGE SCALE GENOMIC DNA]</scope>
    <source>
        <strain evidence="2 3">FTW29</strain>
    </source>
</reference>
<accession>A0ABZ1DVX7</accession>
<gene>
    <name evidence="2" type="ORF">RPE78_09395</name>
</gene>
<name>A0ABZ1DVX7_9RHOB</name>
<feature type="chain" id="PRO_5046645461" evidence="1">
    <location>
        <begin position="20"/>
        <end position="191"/>
    </location>
</feature>
<dbReference type="EMBL" id="CP135443">
    <property type="protein sequence ID" value="WRY32914.1"/>
    <property type="molecule type" value="Genomic_DNA"/>
</dbReference>
<evidence type="ECO:0000313" key="2">
    <source>
        <dbReference type="EMBL" id="WRY32914.1"/>
    </source>
</evidence>
<feature type="signal peptide" evidence="1">
    <location>
        <begin position="1"/>
        <end position="19"/>
    </location>
</feature>
<evidence type="ECO:0000313" key="3">
    <source>
        <dbReference type="Proteomes" id="UP001623290"/>
    </source>
</evidence>
<organism evidence="2 3">
    <name type="scientific">Thioclava litoralis</name>
    <dbReference type="NCBI Taxonomy" id="3076557"/>
    <lineage>
        <taxon>Bacteria</taxon>
        <taxon>Pseudomonadati</taxon>
        <taxon>Pseudomonadota</taxon>
        <taxon>Alphaproteobacteria</taxon>
        <taxon>Rhodobacterales</taxon>
        <taxon>Paracoccaceae</taxon>
        <taxon>Thioclava</taxon>
    </lineage>
</organism>
<sequence length="191" mass="20926">MKFFFLSASFCLAASAALSQPIVEGPVVEEYHFDADGDGTEDLITDLTTRDLARVLVISNDRAEPPVVIGPLWADLTTLDLVSSTKPGSFTIATGCDTCGRNGSSLEWHVAFREGRYIVAGVTKREWDRFAAEVVYCDVNLLTGQADVFRDPDMPETRITTDERAPDLLGLPSDYSPKVCDDLIAGFWAVR</sequence>
<proteinExistence type="predicted"/>
<dbReference type="RefSeq" id="WP_406720399.1">
    <property type="nucleotide sequence ID" value="NZ_CP135443.1"/>
</dbReference>
<keyword evidence="3" id="KW-1185">Reference proteome</keyword>